<comment type="caution">
    <text evidence="5">The sequence shown here is derived from an EMBL/GenBank/DDBJ whole genome shotgun (WGS) entry which is preliminary data.</text>
</comment>
<dbReference type="AlphaFoldDB" id="A0A8J3Q2Y3"/>
<evidence type="ECO:0000259" key="4">
    <source>
        <dbReference type="PROSITE" id="PS50853"/>
    </source>
</evidence>
<accession>A0A8J3Q2Y3</accession>
<dbReference type="InterPro" id="IPR003961">
    <property type="entry name" value="FN3_dom"/>
</dbReference>
<dbReference type="CDD" id="cd00063">
    <property type="entry name" value="FN3"/>
    <property type="match status" value="1"/>
</dbReference>
<dbReference type="InterPro" id="IPR036116">
    <property type="entry name" value="FN3_sf"/>
</dbReference>
<dbReference type="Proteomes" id="UP000612899">
    <property type="component" value="Unassembled WGS sequence"/>
</dbReference>
<dbReference type="SUPFAM" id="SSF49265">
    <property type="entry name" value="Fibronectin type III"/>
    <property type="match status" value="1"/>
</dbReference>
<dbReference type="Pfam" id="PF00041">
    <property type="entry name" value="fn3"/>
    <property type="match status" value="1"/>
</dbReference>
<dbReference type="GO" id="GO:0016798">
    <property type="term" value="F:hydrolase activity, acting on glycosyl bonds"/>
    <property type="evidence" value="ECO:0007669"/>
    <property type="project" value="UniProtKB-KW"/>
</dbReference>
<evidence type="ECO:0000256" key="3">
    <source>
        <dbReference type="SAM" id="SignalP"/>
    </source>
</evidence>
<feature type="chain" id="PRO_5038711844" description="Fibronectin type-III domain-containing protein" evidence="3">
    <location>
        <begin position="21"/>
        <end position="254"/>
    </location>
</feature>
<sequence length="254" mass="27396">MNRLAPFLAAFVLIFTSAESCDPNHPPAGGTMTVSAVGTPCADSDLTCYRPFQITVDGRGFTSGSRLKVFLPPSDQTAEFTGFVVGGLPLTVGADGTFHVQARVNKCRTVTRPLGLRPSLFVVADDLSGTRQAFAFAPTSTVICQPPYAVLERTGPCNPTILCPRMTNDNATTVGLHWQPPSVHNGFYRMRYWVADDEAHYTEHTFGGDVRDVAVHNLSPNTTYAFTMQNCTEAPLFGKDSCAQWQTVGVAAPS</sequence>
<feature type="domain" description="Fibronectin type-III" evidence="4">
    <location>
        <begin position="158"/>
        <end position="251"/>
    </location>
</feature>
<keyword evidence="2" id="KW-0119">Carbohydrate metabolism</keyword>
<gene>
    <name evidence="5" type="ORF">Rhe02_05760</name>
</gene>
<evidence type="ECO:0000256" key="1">
    <source>
        <dbReference type="ARBA" id="ARBA00023295"/>
    </source>
</evidence>
<keyword evidence="6" id="KW-1185">Reference proteome</keyword>
<keyword evidence="2" id="KW-0624">Polysaccharide degradation</keyword>
<dbReference type="PROSITE" id="PS50853">
    <property type="entry name" value="FN3"/>
    <property type="match status" value="1"/>
</dbReference>
<evidence type="ECO:0000313" key="6">
    <source>
        <dbReference type="Proteomes" id="UP000612899"/>
    </source>
</evidence>
<keyword evidence="3" id="KW-0732">Signal</keyword>
<dbReference type="EMBL" id="BONY01000002">
    <property type="protein sequence ID" value="GIH02509.1"/>
    <property type="molecule type" value="Genomic_DNA"/>
</dbReference>
<reference evidence="5" key="1">
    <citation type="submission" date="2021-01" db="EMBL/GenBank/DDBJ databases">
        <title>Whole genome shotgun sequence of Rhizocola hellebori NBRC 109834.</title>
        <authorList>
            <person name="Komaki H."/>
            <person name="Tamura T."/>
        </authorList>
    </citation>
    <scope>NUCLEOTIDE SEQUENCE</scope>
    <source>
        <strain evidence="5">NBRC 109834</strain>
    </source>
</reference>
<dbReference type="GO" id="GO:0000272">
    <property type="term" value="P:polysaccharide catabolic process"/>
    <property type="evidence" value="ECO:0007669"/>
    <property type="project" value="UniProtKB-KW"/>
</dbReference>
<keyword evidence="1" id="KW-0326">Glycosidase</keyword>
<feature type="signal peptide" evidence="3">
    <location>
        <begin position="1"/>
        <end position="20"/>
    </location>
</feature>
<name>A0A8J3Q2Y3_9ACTN</name>
<dbReference type="Gene3D" id="2.60.40.10">
    <property type="entry name" value="Immunoglobulins"/>
    <property type="match status" value="1"/>
</dbReference>
<evidence type="ECO:0000313" key="5">
    <source>
        <dbReference type="EMBL" id="GIH02509.1"/>
    </source>
</evidence>
<dbReference type="RefSeq" id="WP_203906447.1">
    <property type="nucleotide sequence ID" value="NZ_BONY01000002.1"/>
</dbReference>
<keyword evidence="1" id="KW-0378">Hydrolase</keyword>
<organism evidence="5 6">
    <name type="scientific">Rhizocola hellebori</name>
    <dbReference type="NCBI Taxonomy" id="1392758"/>
    <lineage>
        <taxon>Bacteria</taxon>
        <taxon>Bacillati</taxon>
        <taxon>Actinomycetota</taxon>
        <taxon>Actinomycetes</taxon>
        <taxon>Micromonosporales</taxon>
        <taxon>Micromonosporaceae</taxon>
        <taxon>Rhizocola</taxon>
    </lineage>
</organism>
<dbReference type="InterPro" id="IPR013783">
    <property type="entry name" value="Ig-like_fold"/>
</dbReference>
<protein>
    <recommendedName>
        <fullName evidence="4">Fibronectin type-III domain-containing protein</fullName>
    </recommendedName>
</protein>
<evidence type="ECO:0000256" key="2">
    <source>
        <dbReference type="ARBA" id="ARBA00023326"/>
    </source>
</evidence>
<proteinExistence type="predicted"/>